<dbReference type="Proteomes" id="UP000038010">
    <property type="component" value="Unassembled WGS sequence"/>
</dbReference>
<sequence>MIPPRTFLFINHGLQSDDERPQFRDLMVHISNSHKKWLKKQRDNKLKQKPLAARLEWRITSRPRSEVVFRLDGVEKKAVGRRSDGTRLRAVTDNEVGDETGSTDSSSDGCIHRRTGGKASITSPRGSPARSFHTSPRTFKGNSDPFAAAAIDLCPLSTAAIASSGMFIVFQSRPSELHSLLRTHISDYANSGIDFAASVSSSAELHALIAAGFYIQSRASHDGKHFRARSIGHTCKAINLLREQLHQSASLAEHTKLINLIMSLDCATGNLASADKHLRSLIGLYQKGIHIGDALHSTLQACDGWLSSSLRRVPLFDQVLHDPGPLSAQWWSMDPLIARVVDCSLPVANADVLYEFNPTIYGRKIDFRHVQIINSILVSQQPFLGREEAVNWIVQRTPIVVHFNDSLSRSFVKLASLREAEHRPYDAARSYLEAAVSLALLLGSSLVYIYHTSALDYGAHLTYMDSLLDKASQPRQSDNISTRLVYLWENFVHAIMMDICAGKQSCAYSARSLLRVQQIFMDMNVTELDAKRAILRRSDSVFNYIPDIAEEFVATLHSEEPRDRNMPLLSERRWEEVFRNYTGRRAAEKDAQLIAICRRALKWG</sequence>
<comment type="caution">
    <text evidence="2">The sequence shown here is derived from an EMBL/GenBank/DDBJ whole genome shotgun (WGS) entry which is preliminary data.</text>
</comment>
<organism evidence="2 3">
    <name type="scientific">Cyphellophora attinorum</name>
    <dbReference type="NCBI Taxonomy" id="1664694"/>
    <lineage>
        <taxon>Eukaryota</taxon>
        <taxon>Fungi</taxon>
        <taxon>Dikarya</taxon>
        <taxon>Ascomycota</taxon>
        <taxon>Pezizomycotina</taxon>
        <taxon>Eurotiomycetes</taxon>
        <taxon>Chaetothyriomycetidae</taxon>
        <taxon>Chaetothyriales</taxon>
        <taxon>Cyphellophoraceae</taxon>
        <taxon>Cyphellophora</taxon>
    </lineage>
</organism>
<dbReference type="EMBL" id="LFJN01000003">
    <property type="protein sequence ID" value="KPI44363.1"/>
    <property type="molecule type" value="Genomic_DNA"/>
</dbReference>
<dbReference type="VEuPathDB" id="FungiDB:AB675_8354"/>
<name>A0A0N1HF99_9EURO</name>
<gene>
    <name evidence="2" type="ORF">AB675_8354</name>
</gene>
<protein>
    <recommendedName>
        <fullName evidence="4">Transcription factor domain-containing protein</fullName>
    </recommendedName>
</protein>
<feature type="compositionally biased region" description="Low complexity" evidence="1">
    <location>
        <begin position="100"/>
        <end position="109"/>
    </location>
</feature>
<evidence type="ECO:0000313" key="2">
    <source>
        <dbReference type="EMBL" id="KPI44363.1"/>
    </source>
</evidence>
<accession>A0A0N1HF99</accession>
<dbReference type="AlphaFoldDB" id="A0A0N1HF99"/>
<feature type="region of interest" description="Disordered" evidence="1">
    <location>
        <begin position="80"/>
        <end position="138"/>
    </location>
</feature>
<dbReference type="GeneID" id="28740673"/>
<keyword evidence="3" id="KW-1185">Reference proteome</keyword>
<feature type="compositionally biased region" description="Basic and acidic residues" evidence="1">
    <location>
        <begin position="80"/>
        <end position="92"/>
    </location>
</feature>
<evidence type="ECO:0000313" key="3">
    <source>
        <dbReference type="Proteomes" id="UP000038010"/>
    </source>
</evidence>
<evidence type="ECO:0000256" key="1">
    <source>
        <dbReference type="SAM" id="MobiDB-lite"/>
    </source>
</evidence>
<evidence type="ECO:0008006" key="4">
    <source>
        <dbReference type="Google" id="ProtNLM"/>
    </source>
</evidence>
<reference evidence="2 3" key="1">
    <citation type="submission" date="2015-06" db="EMBL/GenBank/DDBJ databases">
        <title>Draft genome of the ant-associated black yeast Phialophora attae CBS 131958.</title>
        <authorList>
            <person name="Moreno L.F."/>
            <person name="Stielow B.J."/>
            <person name="de Hoog S."/>
            <person name="Vicente V.A."/>
            <person name="Weiss V.A."/>
            <person name="de Vries M."/>
            <person name="Cruz L.M."/>
            <person name="Souza E.M."/>
        </authorList>
    </citation>
    <scope>NUCLEOTIDE SEQUENCE [LARGE SCALE GENOMIC DNA]</scope>
    <source>
        <strain evidence="2 3">CBS 131958</strain>
    </source>
</reference>
<proteinExistence type="predicted"/>
<dbReference type="RefSeq" id="XP_018004326.1">
    <property type="nucleotide sequence ID" value="XM_018148793.1"/>
</dbReference>
<dbReference type="OrthoDB" id="4147160at2759"/>